<dbReference type="Proteomes" id="UP000050525">
    <property type="component" value="Unassembled WGS sequence"/>
</dbReference>
<sequence>MSAEDLEESSVELLTQIKVLRNVTVGFLVLSSEVKNGSLKLGRSEFVPRPARFPARLWNKIYHRILLA</sequence>
<dbReference type="AlphaFoldDB" id="A0A151NF66"/>
<keyword evidence="2" id="KW-1185">Reference proteome</keyword>
<dbReference type="EMBL" id="AKHW03003207">
    <property type="protein sequence ID" value="KYO35185.1"/>
    <property type="molecule type" value="Genomic_DNA"/>
</dbReference>
<reference evidence="1 2" key="1">
    <citation type="journal article" date="2012" name="Genome Biol.">
        <title>Sequencing three crocodilian genomes to illuminate the evolution of archosaurs and amniotes.</title>
        <authorList>
            <person name="St John J.A."/>
            <person name="Braun E.L."/>
            <person name="Isberg S.R."/>
            <person name="Miles L.G."/>
            <person name="Chong A.Y."/>
            <person name="Gongora J."/>
            <person name="Dalzell P."/>
            <person name="Moran C."/>
            <person name="Bed'hom B."/>
            <person name="Abzhanov A."/>
            <person name="Burgess S.C."/>
            <person name="Cooksey A.M."/>
            <person name="Castoe T.A."/>
            <person name="Crawford N.G."/>
            <person name="Densmore L.D."/>
            <person name="Drew J.C."/>
            <person name="Edwards S.V."/>
            <person name="Faircloth B.C."/>
            <person name="Fujita M.K."/>
            <person name="Greenwold M.J."/>
            <person name="Hoffmann F.G."/>
            <person name="Howard J.M."/>
            <person name="Iguchi T."/>
            <person name="Janes D.E."/>
            <person name="Khan S.Y."/>
            <person name="Kohno S."/>
            <person name="de Koning A.J."/>
            <person name="Lance S.L."/>
            <person name="McCarthy F.M."/>
            <person name="McCormack J.E."/>
            <person name="Merchant M.E."/>
            <person name="Peterson D.G."/>
            <person name="Pollock D.D."/>
            <person name="Pourmand N."/>
            <person name="Raney B.J."/>
            <person name="Roessler K.A."/>
            <person name="Sanford J.R."/>
            <person name="Sawyer R.H."/>
            <person name="Schmidt C.J."/>
            <person name="Triplett E.W."/>
            <person name="Tuberville T.D."/>
            <person name="Venegas-Anaya M."/>
            <person name="Howard J.T."/>
            <person name="Jarvis E.D."/>
            <person name="Guillette L.J.Jr."/>
            <person name="Glenn T.C."/>
            <person name="Green R.E."/>
            <person name="Ray D.A."/>
        </authorList>
    </citation>
    <scope>NUCLEOTIDE SEQUENCE [LARGE SCALE GENOMIC DNA]</scope>
    <source>
        <strain evidence="1">KSC_2009_1</strain>
    </source>
</reference>
<evidence type="ECO:0000313" key="1">
    <source>
        <dbReference type="EMBL" id="KYO35185.1"/>
    </source>
</evidence>
<protein>
    <submittedName>
        <fullName evidence="1">Uncharacterized protein</fullName>
    </submittedName>
</protein>
<comment type="caution">
    <text evidence="1">The sequence shown here is derived from an EMBL/GenBank/DDBJ whole genome shotgun (WGS) entry which is preliminary data.</text>
</comment>
<gene>
    <name evidence="1" type="ORF">Y1Q_0001064</name>
</gene>
<accession>A0A151NF66</accession>
<organism evidence="1 2">
    <name type="scientific">Alligator mississippiensis</name>
    <name type="common">American alligator</name>
    <dbReference type="NCBI Taxonomy" id="8496"/>
    <lineage>
        <taxon>Eukaryota</taxon>
        <taxon>Metazoa</taxon>
        <taxon>Chordata</taxon>
        <taxon>Craniata</taxon>
        <taxon>Vertebrata</taxon>
        <taxon>Euteleostomi</taxon>
        <taxon>Archelosauria</taxon>
        <taxon>Archosauria</taxon>
        <taxon>Crocodylia</taxon>
        <taxon>Alligatoridae</taxon>
        <taxon>Alligatorinae</taxon>
        <taxon>Alligator</taxon>
    </lineage>
</organism>
<evidence type="ECO:0000313" key="2">
    <source>
        <dbReference type="Proteomes" id="UP000050525"/>
    </source>
</evidence>
<proteinExistence type="predicted"/>
<name>A0A151NF66_ALLMI</name>